<sequence>MIMAFLLLLPLLVSGFLVCLKDPTVYCRLHRYEGQMLYLQVGRYGIYCFVAAMSVTAILAGLLSHDWGVLCPEWLQTANAASPFCFAVNTDFMGALSQVGQDFDITGRNFSQVGVFLALSGLLTFVMPDLGAFLTVRILKWQLGASKKEEIVAYLLGESVDHSPICSTLFDAFVEKDEVMITMADRKVYVGYIMDVGAPTEVTGVNQEILLIPTVSGYRDKDTLKVVYTTDYPSDTPLRPIGFRQENIVSISVFSEEVRESFKRVDSERAGEEAAKEKAAKDQLVKAITELVAVVQAAQSRVVSVQAPLEAAPES</sequence>
<dbReference type="EMBL" id="LJQM01000021">
    <property type="protein sequence ID" value="KPX49578.1"/>
    <property type="molecule type" value="Genomic_DNA"/>
</dbReference>
<evidence type="ECO:0000313" key="3">
    <source>
        <dbReference type="Proteomes" id="UP000050557"/>
    </source>
</evidence>
<name>A0A0P9WF38_9PSED</name>
<evidence type="ECO:0000313" key="2">
    <source>
        <dbReference type="EMBL" id="KPX49578.1"/>
    </source>
</evidence>
<accession>A0A0P9WF38</accession>
<keyword evidence="1" id="KW-1133">Transmembrane helix</keyword>
<proteinExistence type="predicted"/>
<gene>
    <name evidence="2" type="ORF">ALO68_100281</name>
</gene>
<feature type="transmembrane region" description="Helical" evidence="1">
    <location>
        <begin position="44"/>
        <end position="63"/>
    </location>
</feature>
<evidence type="ECO:0000256" key="1">
    <source>
        <dbReference type="SAM" id="Phobius"/>
    </source>
</evidence>
<keyword evidence="1" id="KW-0472">Membrane</keyword>
<feature type="transmembrane region" description="Helical" evidence="1">
    <location>
        <begin position="116"/>
        <end position="139"/>
    </location>
</feature>
<dbReference type="Proteomes" id="UP000050557">
    <property type="component" value="Unassembled WGS sequence"/>
</dbReference>
<reference evidence="2 3" key="1">
    <citation type="submission" date="2015-09" db="EMBL/GenBank/DDBJ databases">
        <title>Genome announcement of multiple Pseudomonas syringae strains.</title>
        <authorList>
            <person name="Thakur S."/>
            <person name="Wang P.W."/>
            <person name="Gong Y."/>
            <person name="Weir B.S."/>
            <person name="Guttman D.S."/>
        </authorList>
    </citation>
    <scope>NUCLEOTIDE SEQUENCE [LARGE SCALE GENOMIC DNA]</scope>
    <source>
        <strain evidence="2 3">ICMP4531</strain>
    </source>
</reference>
<comment type="caution">
    <text evidence="2">The sequence shown here is derived from an EMBL/GenBank/DDBJ whole genome shotgun (WGS) entry which is preliminary data.</text>
</comment>
<organism evidence="2 3">
    <name type="scientific">Pseudomonas syringae pv. helianthi</name>
    <dbReference type="NCBI Taxonomy" id="251654"/>
    <lineage>
        <taxon>Bacteria</taxon>
        <taxon>Pseudomonadati</taxon>
        <taxon>Pseudomonadota</taxon>
        <taxon>Gammaproteobacteria</taxon>
        <taxon>Pseudomonadales</taxon>
        <taxon>Pseudomonadaceae</taxon>
        <taxon>Pseudomonas</taxon>
    </lineage>
</organism>
<protein>
    <submittedName>
        <fullName evidence="2">Uncharacterized protein</fullName>
    </submittedName>
</protein>
<dbReference type="AlphaFoldDB" id="A0A0P9WF38"/>
<keyword evidence="1" id="KW-0812">Transmembrane</keyword>
<feature type="transmembrane region" description="Helical" evidence="1">
    <location>
        <begin position="75"/>
        <end position="96"/>
    </location>
</feature>
<dbReference type="PATRIC" id="fig|251654.3.peg.814"/>